<evidence type="ECO:0000313" key="2">
    <source>
        <dbReference type="EMBL" id="CAI3976661.1"/>
    </source>
</evidence>
<evidence type="ECO:0000313" key="3">
    <source>
        <dbReference type="EMBL" id="CAL4763973.1"/>
    </source>
</evidence>
<sequence>MAVATESPIGPDTWTGSKSPKSFGEVEVAVLQAMETKIPSHDVWSSMAEAYIEIPAVDKGETGTPTTSVDSLPVVEDRGIDALPRHIDLLQLNELNWNQLAGHQEWRTTLHLRNLTWKLCDEGTLQTFLERSGLMESIEKIRVKPGIGQRSGSAPLRVKTVEEVGKVAKFFHGRQFPGARSPVAVSFAHSHCRAPDPFKVPQPSFGDPYRVECEHLSDEPLTLPPGL</sequence>
<keyword evidence="4" id="KW-1185">Reference proteome</keyword>
<dbReference type="SUPFAM" id="SSF54928">
    <property type="entry name" value="RNA-binding domain, RBD"/>
    <property type="match status" value="1"/>
</dbReference>
<comment type="caution">
    <text evidence="2">The sequence shown here is derived from an EMBL/GenBank/DDBJ whole genome shotgun (WGS) entry which is preliminary data.</text>
</comment>
<name>A0A9P1BRI2_9DINO</name>
<reference evidence="3 4" key="2">
    <citation type="submission" date="2024-05" db="EMBL/GenBank/DDBJ databases">
        <authorList>
            <person name="Chen Y."/>
            <person name="Shah S."/>
            <person name="Dougan E. K."/>
            <person name="Thang M."/>
            <person name="Chan C."/>
        </authorList>
    </citation>
    <scope>NUCLEOTIDE SEQUENCE [LARGE SCALE GENOMIC DNA]</scope>
</reference>
<dbReference type="EMBL" id="CAMXCT030000287">
    <property type="protein sequence ID" value="CAL4763973.1"/>
    <property type="molecule type" value="Genomic_DNA"/>
</dbReference>
<dbReference type="EMBL" id="CAMXCT010000287">
    <property type="protein sequence ID" value="CAI3976661.1"/>
    <property type="molecule type" value="Genomic_DNA"/>
</dbReference>
<dbReference type="Proteomes" id="UP001152797">
    <property type="component" value="Unassembled WGS sequence"/>
</dbReference>
<gene>
    <name evidence="2" type="ORF">C1SCF055_LOCUS4864</name>
</gene>
<dbReference type="InterPro" id="IPR035979">
    <property type="entry name" value="RBD_domain_sf"/>
</dbReference>
<reference evidence="2" key="1">
    <citation type="submission" date="2022-10" db="EMBL/GenBank/DDBJ databases">
        <authorList>
            <person name="Chen Y."/>
            <person name="Dougan E. K."/>
            <person name="Chan C."/>
            <person name="Rhodes N."/>
            <person name="Thang M."/>
        </authorList>
    </citation>
    <scope>NUCLEOTIDE SEQUENCE</scope>
</reference>
<dbReference type="GO" id="GO:0003676">
    <property type="term" value="F:nucleic acid binding"/>
    <property type="evidence" value="ECO:0007669"/>
    <property type="project" value="InterPro"/>
</dbReference>
<feature type="region of interest" description="Disordered" evidence="1">
    <location>
        <begin position="1"/>
        <end position="20"/>
    </location>
</feature>
<dbReference type="AlphaFoldDB" id="A0A9P1BRI2"/>
<protein>
    <submittedName>
        <fullName evidence="3">Pepsin A</fullName>
    </submittedName>
</protein>
<proteinExistence type="predicted"/>
<dbReference type="EMBL" id="CAMXCT020000287">
    <property type="protein sequence ID" value="CAL1130036.1"/>
    <property type="molecule type" value="Genomic_DNA"/>
</dbReference>
<accession>A0A9P1BRI2</accession>
<organism evidence="2">
    <name type="scientific">Cladocopium goreaui</name>
    <dbReference type="NCBI Taxonomy" id="2562237"/>
    <lineage>
        <taxon>Eukaryota</taxon>
        <taxon>Sar</taxon>
        <taxon>Alveolata</taxon>
        <taxon>Dinophyceae</taxon>
        <taxon>Suessiales</taxon>
        <taxon>Symbiodiniaceae</taxon>
        <taxon>Cladocopium</taxon>
    </lineage>
</organism>
<evidence type="ECO:0000256" key="1">
    <source>
        <dbReference type="SAM" id="MobiDB-lite"/>
    </source>
</evidence>
<evidence type="ECO:0000313" key="4">
    <source>
        <dbReference type="Proteomes" id="UP001152797"/>
    </source>
</evidence>